<dbReference type="Proteomes" id="UP000008311">
    <property type="component" value="Unassembled WGS sequence"/>
</dbReference>
<organism evidence="1 2">
    <name type="scientific">Ricinus communis</name>
    <name type="common">Castor bean</name>
    <dbReference type="NCBI Taxonomy" id="3988"/>
    <lineage>
        <taxon>Eukaryota</taxon>
        <taxon>Viridiplantae</taxon>
        <taxon>Streptophyta</taxon>
        <taxon>Embryophyta</taxon>
        <taxon>Tracheophyta</taxon>
        <taxon>Spermatophyta</taxon>
        <taxon>Magnoliopsida</taxon>
        <taxon>eudicotyledons</taxon>
        <taxon>Gunneridae</taxon>
        <taxon>Pentapetalae</taxon>
        <taxon>rosids</taxon>
        <taxon>fabids</taxon>
        <taxon>Malpighiales</taxon>
        <taxon>Euphorbiaceae</taxon>
        <taxon>Acalyphoideae</taxon>
        <taxon>Acalypheae</taxon>
        <taxon>Ricinus</taxon>
    </lineage>
</organism>
<dbReference type="InParanoid" id="B9SPW7"/>
<dbReference type="AlphaFoldDB" id="B9SPW7"/>
<gene>
    <name evidence="1" type="ORF">RCOM_1101810</name>
</gene>
<evidence type="ECO:0008006" key="3">
    <source>
        <dbReference type="Google" id="ProtNLM"/>
    </source>
</evidence>
<accession>B9SPW7</accession>
<dbReference type="EMBL" id="EQ974074">
    <property type="protein sequence ID" value="EEF34354.1"/>
    <property type="molecule type" value="Genomic_DNA"/>
</dbReference>
<name>B9SPW7_RICCO</name>
<protein>
    <recommendedName>
        <fullName evidence="3">DDE Tnp4 domain-containing protein</fullName>
    </recommendedName>
</protein>
<evidence type="ECO:0000313" key="1">
    <source>
        <dbReference type="EMBL" id="EEF34354.1"/>
    </source>
</evidence>
<sequence>MGKETALGWNPTKGTIDVSDEWWKEKIQLLGEYAYAPSNGELPSNIDVEEYANKLVEEENTNLDDEFYETIHDIRRKILLGRCWTSTVEGYLEPYRKTINHLPDFDRWWSAKEALKTLNRWCSSLGCCIGRRTFGFWKAPSYPFERQRVIMVATMAVHNCIPKQEGIR</sequence>
<reference evidence="2" key="1">
    <citation type="journal article" date="2010" name="Nat. Biotechnol.">
        <title>Draft genome sequence of the oilseed species Ricinus communis.</title>
        <authorList>
            <person name="Chan A.P."/>
            <person name="Crabtree J."/>
            <person name="Zhao Q."/>
            <person name="Lorenzi H."/>
            <person name="Orvis J."/>
            <person name="Puiu D."/>
            <person name="Melake-Berhan A."/>
            <person name="Jones K.M."/>
            <person name="Redman J."/>
            <person name="Chen G."/>
            <person name="Cahoon E.B."/>
            <person name="Gedil M."/>
            <person name="Stanke M."/>
            <person name="Haas B.J."/>
            <person name="Wortman J.R."/>
            <person name="Fraser-Liggett C.M."/>
            <person name="Ravel J."/>
            <person name="Rabinowicz P.D."/>
        </authorList>
    </citation>
    <scope>NUCLEOTIDE SEQUENCE [LARGE SCALE GENOMIC DNA]</scope>
    <source>
        <strain evidence="2">cv. Hale</strain>
    </source>
</reference>
<keyword evidence="2" id="KW-1185">Reference proteome</keyword>
<evidence type="ECO:0000313" key="2">
    <source>
        <dbReference type="Proteomes" id="UP000008311"/>
    </source>
</evidence>
<proteinExistence type="predicted"/>